<dbReference type="InterPro" id="IPR036770">
    <property type="entry name" value="Ankyrin_rpt-contain_sf"/>
</dbReference>
<protein>
    <submittedName>
        <fullName evidence="7">Uncharacterized protein</fullName>
    </submittedName>
</protein>
<feature type="repeat" description="ANK" evidence="3">
    <location>
        <begin position="753"/>
        <end position="785"/>
    </location>
</feature>
<keyword evidence="2 3" id="KW-0040">ANK repeat</keyword>
<dbReference type="AlphaFoldDB" id="A0A1Y2LRX8"/>
<dbReference type="PROSITE" id="PS50297">
    <property type="entry name" value="ANK_REP_REGION"/>
    <property type="match status" value="7"/>
</dbReference>
<dbReference type="STRING" id="105696.A0A1Y2LRX8"/>
<evidence type="ECO:0000313" key="8">
    <source>
        <dbReference type="Proteomes" id="UP000193240"/>
    </source>
</evidence>
<dbReference type="SMART" id="SM00248">
    <property type="entry name" value="ANK"/>
    <property type="match status" value="12"/>
</dbReference>
<keyword evidence="4" id="KW-0732">Signal</keyword>
<evidence type="ECO:0000259" key="6">
    <source>
        <dbReference type="Pfam" id="PF24883"/>
    </source>
</evidence>
<dbReference type="EMBL" id="KZ107852">
    <property type="protein sequence ID" value="OSS45977.1"/>
    <property type="molecule type" value="Genomic_DNA"/>
</dbReference>
<dbReference type="PANTHER" id="PTHR24171">
    <property type="entry name" value="ANKYRIN REPEAT DOMAIN-CONTAINING PROTEIN 39-RELATED"/>
    <property type="match status" value="1"/>
</dbReference>
<dbReference type="SUPFAM" id="SSF48403">
    <property type="entry name" value="Ankyrin repeat"/>
    <property type="match status" value="1"/>
</dbReference>
<dbReference type="Pfam" id="PF24883">
    <property type="entry name" value="NPHP3_N"/>
    <property type="match status" value="1"/>
</dbReference>
<feature type="repeat" description="ANK" evidence="3">
    <location>
        <begin position="885"/>
        <end position="917"/>
    </location>
</feature>
<dbReference type="InterPro" id="IPR056884">
    <property type="entry name" value="NPHP3-like_N"/>
</dbReference>
<feature type="repeat" description="ANK" evidence="3">
    <location>
        <begin position="819"/>
        <end position="851"/>
    </location>
</feature>
<feature type="repeat" description="ANK" evidence="3">
    <location>
        <begin position="786"/>
        <end position="818"/>
    </location>
</feature>
<dbReference type="Pfam" id="PF12796">
    <property type="entry name" value="Ank_2"/>
    <property type="match status" value="3"/>
</dbReference>
<keyword evidence="1" id="KW-0677">Repeat</keyword>
<dbReference type="Pfam" id="PF22939">
    <property type="entry name" value="WHD_GPIID"/>
    <property type="match status" value="1"/>
</dbReference>
<feature type="repeat" description="ANK" evidence="3">
    <location>
        <begin position="918"/>
        <end position="950"/>
    </location>
</feature>
<feature type="domain" description="GPI inositol-deacylase winged helix" evidence="5">
    <location>
        <begin position="472"/>
        <end position="549"/>
    </location>
</feature>
<proteinExistence type="predicted"/>
<dbReference type="Gene3D" id="3.40.50.300">
    <property type="entry name" value="P-loop containing nucleotide triphosphate hydrolases"/>
    <property type="match status" value="1"/>
</dbReference>
<dbReference type="PRINTS" id="PR01415">
    <property type="entry name" value="ANKYRIN"/>
</dbReference>
<dbReference type="Pfam" id="PF00023">
    <property type="entry name" value="Ank"/>
    <property type="match status" value="2"/>
</dbReference>
<dbReference type="InterPro" id="IPR002110">
    <property type="entry name" value="Ankyrin_rpt"/>
</dbReference>
<keyword evidence="8" id="KW-1185">Reference proteome</keyword>
<feature type="repeat" description="ANK" evidence="3">
    <location>
        <begin position="720"/>
        <end position="752"/>
    </location>
</feature>
<evidence type="ECO:0000313" key="7">
    <source>
        <dbReference type="EMBL" id="OSS45977.1"/>
    </source>
</evidence>
<feature type="repeat" description="ANK" evidence="3">
    <location>
        <begin position="852"/>
        <end position="884"/>
    </location>
</feature>
<sequence>MDPLSVTASIIAILQLSTKVLAYLNDVKDASKDRAQCEIELSNLYSLLVSLRCRLGEGSANQPWYRAVRALAVQGGPLDQFKQALEALQAKTTDGGRLKKAGEALMWKFRKEEVASILGRIERLKGLVGVALEMDHFKLSQAIKDDSTFLRTQLPIIQSGVDTIRQQHDSAKLRTLLEWISRSDYPAQQSDIVKRREQGTGQWFVDAPEVSRWLNEPKATLFCPGIPGAGKTMVAAIAIDHLLNTVQHSKHGVAYVYCNYKAQEEQDLSSALAAILKQLVSGRPSAIEHIERLHQKHADRGTKPSVDEIASALRNVLAHYPYSCVVIDALDECQTATRLQLMAKLRDLQAGHDVRLMVTARFIPDIEDAFKAALRLEVQASREDVKRFIAGQTYRLPACIQRSTALQDMVQEKILEAVEGMFLLARLHVDSLLDKRTIKDVKTSLAKLTKGAAALDVAYTDALQRIEGQLEGDRKLARRVLSWITFAKRPLTTTEICCALAVEPEEAETDPDSVPDSEDIVSVCAGLVVVDQESAIVRLVHYTTQEYFERTGDAWVPDGKLRIAETCLTYLCFCAFQSGSCSSDEEYEKRLQEHQFLDYAAKHWGDHARAVEADVTDQIGTFLNSRSLLCAAQVLRVPVYKYRGYSKEYPTATPLHELAHFGLATVAEKVVSAQRPITVTVNAKNSRGDTPLSLAAAQGHREMVKMLLDNKADVNAQGGEYGNALQAASAEGHEQIVKLLLDNKADVNAQDRYYGNALQVASARGHEQVVKLLLNNKADVNAQGGRYGNALQAASARGHEQVVKLLLDNKADVNAQGGRYGNALQAASARGHEQVVKLLLDNKADVNAQGGEYGNALQAASARGHEQVVKLLLDNKADVNAQGGEYGNALQAASARGHEQVVKLLLDNKADVNAQGGYYGNALQAASAGGHKQVVKLLLDNKADVNAQGGRYGNAMHAAAYRGHTETIDILLTSSSISQLQDHYGRTLLWWAAAGGKTSTVEALINQHHIDPDRADNLGRKPSWIAVRKGHGAVSTLLLTHNGESNIGPTAPYETDSDEVYLECDVCTSRIPSAAFHFHCNLCAGGDWDVCEVCRECGATCVETAHVLVKRTMVDGLWSEVTS</sequence>
<reference evidence="7 8" key="1">
    <citation type="journal article" date="2017" name="Genome Announc.">
        <title>Genome sequence of the saprophytic ascomycete Epicoccum nigrum ICMP 19927 strain isolated from New Zealand.</title>
        <authorList>
            <person name="Fokin M."/>
            <person name="Fleetwood D."/>
            <person name="Weir B.S."/>
            <person name="Villas-Boas S.G."/>
        </authorList>
    </citation>
    <scope>NUCLEOTIDE SEQUENCE [LARGE SCALE GENOMIC DNA]</scope>
    <source>
        <strain evidence="7 8">ICMP 19927</strain>
    </source>
</reference>
<dbReference type="Proteomes" id="UP000193240">
    <property type="component" value="Unassembled WGS sequence"/>
</dbReference>
<feature type="repeat" description="ANK" evidence="3">
    <location>
        <begin position="687"/>
        <end position="719"/>
    </location>
</feature>
<dbReference type="PROSITE" id="PS50088">
    <property type="entry name" value="ANK_REPEAT"/>
    <property type="match status" value="8"/>
</dbReference>
<dbReference type="Gene3D" id="1.25.40.20">
    <property type="entry name" value="Ankyrin repeat-containing domain"/>
    <property type="match status" value="4"/>
</dbReference>
<evidence type="ECO:0000256" key="3">
    <source>
        <dbReference type="PROSITE-ProRule" id="PRU00023"/>
    </source>
</evidence>
<evidence type="ECO:0000259" key="5">
    <source>
        <dbReference type="Pfam" id="PF22939"/>
    </source>
</evidence>
<evidence type="ECO:0000256" key="1">
    <source>
        <dbReference type="ARBA" id="ARBA00022737"/>
    </source>
</evidence>
<dbReference type="SUPFAM" id="SSF52540">
    <property type="entry name" value="P-loop containing nucleoside triphosphate hydrolases"/>
    <property type="match status" value="1"/>
</dbReference>
<name>A0A1Y2LRX8_EPING</name>
<feature type="signal peptide" evidence="4">
    <location>
        <begin position="1"/>
        <end position="22"/>
    </location>
</feature>
<gene>
    <name evidence="7" type="ORF">B5807_08069</name>
</gene>
<dbReference type="InterPro" id="IPR027417">
    <property type="entry name" value="P-loop_NTPase"/>
</dbReference>
<evidence type="ECO:0000256" key="2">
    <source>
        <dbReference type="ARBA" id="ARBA00023043"/>
    </source>
</evidence>
<feature type="domain" description="Nephrocystin 3-like N-terminal" evidence="6">
    <location>
        <begin position="199"/>
        <end position="361"/>
    </location>
</feature>
<dbReference type="OMA" id="NRTPLYW"/>
<organism evidence="7 8">
    <name type="scientific">Epicoccum nigrum</name>
    <name type="common">Soil fungus</name>
    <name type="synonym">Epicoccum purpurascens</name>
    <dbReference type="NCBI Taxonomy" id="105696"/>
    <lineage>
        <taxon>Eukaryota</taxon>
        <taxon>Fungi</taxon>
        <taxon>Dikarya</taxon>
        <taxon>Ascomycota</taxon>
        <taxon>Pezizomycotina</taxon>
        <taxon>Dothideomycetes</taxon>
        <taxon>Pleosporomycetidae</taxon>
        <taxon>Pleosporales</taxon>
        <taxon>Pleosporineae</taxon>
        <taxon>Didymellaceae</taxon>
        <taxon>Epicoccum</taxon>
    </lineage>
</organism>
<accession>A0A1Y2LRX8</accession>
<dbReference type="InParanoid" id="A0A1Y2LRX8"/>
<feature type="chain" id="PRO_5011005091" evidence="4">
    <location>
        <begin position="23"/>
        <end position="1123"/>
    </location>
</feature>
<dbReference type="PANTHER" id="PTHR24171:SF10">
    <property type="entry name" value="ANKYRIN REPEAT DOMAIN-CONTAINING PROTEIN 29-LIKE"/>
    <property type="match status" value="1"/>
</dbReference>
<evidence type="ECO:0000256" key="4">
    <source>
        <dbReference type="SAM" id="SignalP"/>
    </source>
</evidence>
<dbReference type="InterPro" id="IPR054471">
    <property type="entry name" value="GPIID_WHD"/>
</dbReference>